<keyword evidence="1" id="KW-0597">Phosphoprotein</keyword>
<dbReference type="SUPFAM" id="SSF53335">
    <property type="entry name" value="S-adenosyl-L-methionine-dependent methyltransferases"/>
    <property type="match status" value="1"/>
</dbReference>
<dbReference type="EMBL" id="JALJOQ010000007">
    <property type="protein sequence ID" value="KAK9812317.1"/>
    <property type="molecule type" value="Genomic_DNA"/>
</dbReference>
<evidence type="ECO:0000256" key="1">
    <source>
        <dbReference type="ARBA" id="ARBA00022553"/>
    </source>
</evidence>
<organism evidence="5 6">
    <name type="scientific">Symbiochloris irregularis</name>
    <dbReference type="NCBI Taxonomy" id="706552"/>
    <lineage>
        <taxon>Eukaryota</taxon>
        <taxon>Viridiplantae</taxon>
        <taxon>Chlorophyta</taxon>
        <taxon>core chlorophytes</taxon>
        <taxon>Trebouxiophyceae</taxon>
        <taxon>Trebouxiales</taxon>
        <taxon>Trebouxiaceae</taxon>
        <taxon>Symbiochloris</taxon>
    </lineage>
</organism>
<dbReference type="PANTHER" id="PTHR32183">
    <property type="match status" value="1"/>
</dbReference>
<evidence type="ECO:0000256" key="4">
    <source>
        <dbReference type="ARBA" id="ARBA00022691"/>
    </source>
</evidence>
<keyword evidence="6" id="KW-1185">Reference proteome</keyword>
<keyword evidence="4" id="KW-0949">S-adenosyl-L-methionine</keyword>
<keyword evidence="3" id="KW-0808">Transferase</keyword>
<protein>
    <recommendedName>
        <fullName evidence="7">Thiol methyltransferase 1</fullName>
    </recommendedName>
</protein>
<accession>A0AAW1PV13</accession>
<dbReference type="Pfam" id="PF05724">
    <property type="entry name" value="TPMT"/>
    <property type="match status" value="1"/>
</dbReference>
<sequence>MPLLHGEEIAVYEDHWHSAWKRGIAPNKAWDQNGPAALLAEFLKSTNIKLDGCVAFVPGCGRGWDAIELARHGCSVTGLDLVPEAVEEAQRTTSSVSQGGLKGGVEFHAGDFFKYRLDDSWVDVGYDCTFLCALQPHQFKDWAAAWAKAIKPGGHLITLQFPLDTCEDGTKCPPWPMSKQLYADLLTPHGFKNVHQTDTRKGCFTDRPGIAKKGHGGLEALACWQKS</sequence>
<comment type="caution">
    <text evidence="5">The sequence shown here is derived from an EMBL/GenBank/DDBJ whole genome shotgun (WGS) entry which is preliminary data.</text>
</comment>
<dbReference type="GO" id="GO:0032259">
    <property type="term" value="P:methylation"/>
    <property type="evidence" value="ECO:0007669"/>
    <property type="project" value="UniProtKB-KW"/>
</dbReference>
<gene>
    <name evidence="5" type="ORF">WJX73_001774</name>
</gene>
<dbReference type="Gene3D" id="3.40.50.150">
    <property type="entry name" value="Vaccinia Virus protein VP39"/>
    <property type="match status" value="1"/>
</dbReference>
<keyword evidence="2" id="KW-0489">Methyltransferase</keyword>
<evidence type="ECO:0000256" key="2">
    <source>
        <dbReference type="ARBA" id="ARBA00022603"/>
    </source>
</evidence>
<dbReference type="CDD" id="cd02440">
    <property type="entry name" value="AdoMet_MTases"/>
    <property type="match status" value="1"/>
</dbReference>
<reference evidence="5 6" key="1">
    <citation type="journal article" date="2024" name="Nat. Commun.">
        <title>Phylogenomics reveals the evolutionary origins of lichenization in chlorophyte algae.</title>
        <authorList>
            <person name="Puginier C."/>
            <person name="Libourel C."/>
            <person name="Otte J."/>
            <person name="Skaloud P."/>
            <person name="Haon M."/>
            <person name="Grisel S."/>
            <person name="Petersen M."/>
            <person name="Berrin J.G."/>
            <person name="Delaux P.M."/>
            <person name="Dal Grande F."/>
            <person name="Keller J."/>
        </authorList>
    </citation>
    <scope>NUCLEOTIDE SEQUENCE [LARGE SCALE GENOMIC DNA]</scope>
    <source>
        <strain evidence="5 6">SAG 2036</strain>
    </source>
</reference>
<dbReference type="InterPro" id="IPR008854">
    <property type="entry name" value="TPMT"/>
</dbReference>
<evidence type="ECO:0008006" key="7">
    <source>
        <dbReference type="Google" id="ProtNLM"/>
    </source>
</evidence>
<proteinExistence type="predicted"/>
<dbReference type="PANTHER" id="PTHR32183:SF6">
    <property type="entry name" value="CYSTEINE SULFINATE DESULFINASE_CYSTEINE DESULFURASE AND RELATED ENZYMES"/>
    <property type="match status" value="1"/>
</dbReference>
<name>A0AAW1PV13_9CHLO</name>
<dbReference type="Proteomes" id="UP001465755">
    <property type="component" value="Unassembled WGS sequence"/>
</dbReference>
<evidence type="ECO:0000256" key="3">
    <source>
        <dbReference type="ARBA" id="ARBA00022679"/>
    </source>
</evidence>
<evidence type="ECO:0000313" key="6">
    <source>
        <dbReference type="Proteomes" id="UP001465755"/>
    </source>
</evidence>
<dbReference type="InterPro" id="IPR029063">
    <property type="entry name" value="SAM-dependent_MTases_sf"/>
</dbReference>
<dbReference type="AlphaFoldDB" id="A0AAW1PV13"/>
<dbReference type="GO" id="GO:0008757">
    <property type="term" value="F:S-adenosylmethionine-dependent methyltransferase activity"/>
    <property type="evidence" value="ECO:0007669"/>
    <property type="project" value="InterPro"/>
</dbReference>
<evidence type="ECO:0000313" key="5">
    <source>
        <dbReference type="EMBL" id="KAK9812317.1"/>
    </source>
</evidence>
<dbReference type="PROSITE" id="PS51585">
    <property type="entry name" value="SAM_MT_TPMT"/>
    <property type="match status" value="1"/>
</dbReference>